<protein>
    <submittedName>
        <fullName evidence="2">Uncharacterized protein</fullName>
    </submittedName>
</protein>
<dbReference type="AlphaFoldDB" id="A0A2P2P529"/>
<evidence type="ECO:0000313" key="2">
    <source>
        <dbReference type="EMBL" id="MBX49721.1"/>
    </source>
</evidence>
<sequence length="59" mass="7082">MNQTGNARRSLSIILSSSYLYVYSIFFPYFLDGQINRSFTMEAEHDIYQCMLQQIYIYH</sequence>
<keyword evidence="1" id="KW-0812">Transmembrane</keyword>
<evidence type="ECO:0000256" key="1">
    <source>
        <dbReference type="SAM" id="Phobius"/>
    </source>
</evidence>
<keyword evidence="1" id="KW-1133">Transmembrane helix</keyword>
<keyword evidence="1" id="KW-0472">Membrane</keyword>
<reference evidence="2" key="1">
    <citation type="submission" date="2018-02" db="EMBL/GenBank/DDBJ databases">
        <title>Rhizophora mucronata_Transcriptome.</title>
        <authorList>
            <person name="Meera S.P."/>
            <person name="Sreeshan A."/>
            <person name="Augustine A."/>
        </authorList>
    </citation>
    <scope>NUCLEOTIDE SEQUENCE</scope>
    <source>
        <tissue evidence="2">Leaf</tissue>
    </source>
</reference>
<proteinExistence type="predicted"/>
<feature type="transmembrane region" description="Helical" evidence="1">
    <location>
        <begin position="12"/>
        <end position="31"/>
    </location>
</feature>
<dbReference type="EMBL" id="GGEC01069237">
    <property type="protein sequence ID" value="MBX49721.1"/>
    <property type="molecule type" value="Transcribed_RNA"/>
</dbReference>
<accession>A0A2P2P529</accession>
<name>A0A2P2P529_RHIMU</name>
<organism evidence="2">
    <name type="scientific">Rhizophora mucronata</name>
    <name type="common">Asiatic mangrove</name>
    <dbReference type="NCBI Taxonomy" id="61149"/>
    <lineage>
        <taxon>Eukaryota</taxon>
        <taxon>Viridiplantae</taxon>
        <taxon>Streptophyta</taxon>
        <taxon>Embryophyta</taxon>
        <taxon>Tracheophyta</taxon>
        <taxon>Spermatophyta</taxon>
        <taxon>Magnoliopsida</taxon>
        <taxon>eudicotyledons</taxon>
        <taxon>Gunneridae</taxon>
        <taxon>Pentapetalae</taxon>
        <taxon>rosids</taxon>
        <taxon>fabids</taxon>
        <taxon>Malpighiales</taxon>
        <taxon>Rhizophoraceae</taxon>
        <taxon>Rhizophora</taxon>
    </lineage>
</organism>